<evidence type="ECO:0000256" key="5">
    <source>
        <dbReference type="ARBA" id="ARBA00048542"/>
    </source>
</evidence>
<dbReference type="GO" id="GO:0010181">
    <property type="term" value="F:FMN binding"/>
    <property type="evidence" value="ECO:0007669"/>
    <property type="project" value="UniProtKB-UniRule"/>
</dbReference>
<comment type="subunit">
    <text evidence="6">Homodimer.</text>
</comment>
<dbReference type="GO" id="GO:0009055">
    <property type="term" value="F:electron transfer activity"/>
    <property type="evidence" value="ECO:0007669"/>
    <property type="project" value="UniProtKB-UniRule"/>
</dbReference>
<dbReference type="EC" id="1.6.5.-" evidence="6"/>
<dbReference type="GO" id="GO:0016655">
    <property type="term" value="F:oxidoreductase activity, acting on NAD(P)H, quinone or similar compound as acceptor"/>
    <property type="evidence" value="ECO:0007669"/>
    <property type="project" value="InterPro"/>
</dbReference>
<comment type="function">
    <text evidence="6">Quinone reductase that provides resistance to thiol-specific stress caused by electrophilic quinones.</text>
</comment>
<sequence>MNILQLDAGLFAEQSVTRQLTANIVANLQRRHPDAKVVQRDLIAQAPEHLSGEMLMAAGMDAEQRSEAQQQALALTEQLLEELFAADIIVVGAPMYNFTIPTQLKAWFDRVLQAGTTFKYTEQGPVGLLRNKKVIVASGRGGIYSEGPAAALDHQESYVKAAFNFIGLDDIEIIRAEGVNLSPENKERALASAKAEIEQSLTA</sequence>
<comment type="caution">
    <text evidence="8">The sequence shown here is derived from an EMBL/GenBank/DDBJ whole genome shotgun (WGS) entry which is preliminary data.</text>
</comment>
<proteinExistence type="inferred from homology"/>
<evidence type="ECO:0000256" key="6">
    <source>
        <dbReference type="HAMAP-Rule" id="MF_01216"/>
    </source>
</evidence>
<dbReference type="GO" id="GO:0016652">
    <property type="term" value="F:oxidoreductase activity, acting on NAD(P)H as acceptor"/>
    <property type="evidence" value="ECO:0007669"/>
    <property type="project" value="UniProtKB-UniRule"/>
</dbReference>
<dbReference type="EMBL" id="PIQH01000009">
    <property type="protein sequence ID" value="RUO78845.1"/>
    <property type="molecule type" value="Genomic_DNA"/>
</dbReference>
<evidence type="ECO:0000256" key="1">
    <source>
        <dbReference type="ARBA" id="ARBA00022630"/>
    </source>
</evidence>
<dbReference type="RefSeq" id="WP_126842416.1">
    <property type="nucleotide sequence ID" value="NZ_PIQH01000009.1"/>
</dbReference>
<dbReference type="InterPro" id="IPR023048">
    <property type="entry name" value="NADH:quinone_OxRdtase_FMN_depd"/>
</dbReference>
<dbReference type="Gene3D" id="3.40.50.360">
    <property type="match status" value="1"/>
</dbReference>
<keyword evidence="9" id="KW-1185">Reference proteome</keyword>
<dbReference type="OrthoDB" id="9787136at2"/>
<comment type="catalytic activity">
    <reaction evidence="6">
        <text>2 a quinone + NADH + H(+) = 2 a 1,4-benzosemiquinone + NAD(+)</text>
        <dbReference type="Rhea" id="RHEA:65952"/>
        <dbReference type="ChEBI" id="CHEBI:15378"/>
        <dbReference type="ChEBI" id="CHEBI:57540"/>
        <dbReference type="ChEBI" id="CHEBI:57945"/>
        <dbReference type="ChEBI" id="CHEBI:132124"/>
        <dbReference type="ChEBI" id="CHEBI:134225"/>
    </reaction>
</comment>
<dbReference type="InterPro" id="IPR003680">
    <property type="entry name" value="Flavodoxin_fold"/>
</dbReference>
<keyword evidence="2 6" id="KW-0288">FMN</keyword>
<reference evidence="8 9" key="1">
    <citation type="journal article" date="2011" name="Front. Microbiol.">
        <title>Genomic signatures of strain selection and enhancement in Bacillus atrophaeus var. globigii, a historical biowarfare simulant.</title>
        <authorList>
            <person name="Gibbons H.S."/>
            <person name="Broomall S.M."/>
            <person name="McNew L.A."/>
            <person name="Daligault H."/>
            <person name="Chapman C."/>
            <person name="Bruce D."/>
            <person name="Karavis M."/>
            <person name="Krepps M."/>
            <person name="McGregor P.A."/>
            <person name="Hong C."/>
            <person name="Park K.H."/>
            <person name="Akmal A."/>
            <person name="Feldman A."/>
            <person name="Lin J.S."/>
            <person name="Chang W.E."/>
            <person name="Higgs B.W."/>
            <person name="Demirev P."/>
            <person name="Lindquist J."/>
            <person name="Liem A."/>
            <person name="Fochler E."/>
            <person name="Read T.D."/>
            <person name="Tapia R."/>
            <person name="Johnson S."/>
            <person name="Bishop-Lilly K.A."/>
            <person name="Detter C."/>
            <person name="Han C."/>
            <person name="Sozhamannan S."/>
            <person name="Rosenzweig C.N."/>
            <person name="Skowronski E.W."/>
        </authorList>
    </citation>
    <scope>NUCLEOTIDE SEQUENCE [LARGE SCALE GENOMIC DNA]</scope>
    <source>
        <strain evidence="8 9">CC-PW-9</strain>
    </source>
</reference>
<keyword evidence="4 6" id="KW-0520">NAD</keyword>
<keyword evidence="3 6" id="KW-0560">Oxidoreductase</keyword>
<evidence type="ECO:0000313" key="9">
    <source>
        <dbReference type="Proteomes" id="UP000287996"/>
    </source>
</evidence>
<comment type="caution">
    <text evidence="6">Lacks conserved residue(s) required for the propagation of feature annotation.</text>
</comment>
<comment type="function">
    <text evidence="6">Also exhibits azoreductase activity. Catalyzes the reductive cleavage of the azo bond in aromatic azo compounds to the corresponding amines.</text>
</comment>
<evidence type="ECO:0000256" key="4">
    <source>
        <dbReference type="ARBA" id="ARBA00023027"/>
    </source>
</evidence>
<dbReference type="PANTHER" id="PTHR43741:SF4">
    <property type="entry name" value="FMN-DEPENDENT NADH:QUINONE OXIDOREDUCTASE"/>
    <property type="match status" value="1"/>
</dbReference>
<protein>
    <recommendedName>
        <fullName evidence="6">FMN dependent NADH:quinone oxidoreductase</fullName>
        <ecNumber evidence="6">1.6.5.-</ecNumber>
    </recommendedName>
    <alternativeName>
        <fullName evidence="6">Azo-dye reductase</fullName>
    </alternativeName>
    <alternativeName>
        <fullName evidence="6">FMN-dependent NADH-azo compound oxidoreductase</fullName>
    </alternativeName>
    <alternativeName>
        <fullName evidence="6">FMN-dependent NADH-azoreductase</fullName>
        <ecNumber evidence="6">1.7.1.17</ecNumber>
    </alternativeName>
</protein>
<dbReference type="SUPFAM" id="SSF52218">
    <property type="entry name" value="Flavoproteins"/>
    <property type="match status" value="1"/>
</dbReference>
<feature type="binding site" evidence="6">
    <location>
        <begin position="95"/>
        <end position="98"/>
    </location>
    <ligand>
        <name>FMN</name>
        <dbReference type="ChEBI" id="CHEBI:58210"/>
    </ligand>
</feature>
<dbReference type="HAMAP" id="MF_01216">
    <property type="entry name" value="Azoreductase_type1"/>
    <property type="match status" value="1"/>
</dbReference>
<dbReference type="InterPro" id="IPR029039">
    <property type="entry name" value="Flavoprotein-like_sf"/>
</dbReference>
<organism evidence="8 9">
    <name type="scientific">Idiomarina tyrosinivorans</name>
    <dbReference type="NCBI Taxonomy" id="1445662"/>
    <lineage>
        <taxon>Bacteria</taxon>
        <taxon>Pseudomonadati</taxon>
        <taxon>Pseudomonadota</taxon>
        <taxon>Gammaproteobacteria</taxon>
        <taxon>Alteromonadales</taxon>
        <taxon>Idiomarinaceae</taxon>
        <taxon>Idiomarina</taxon>
    </lineage>
</organism>
<keyword evidence="1 6" id="KW-0285">Flavoprotein</keyword>
<accession>A0A432ZLE3</accession>
<gene>
    <name evidence="6" type="primary">azoR</name>
    <name evidence="8" type="ORF">CWI84_09820</name>
</gene>
<dbReference type="Pfam" id="PF02525">
    <property type="entry name" value="Flavodoxin_2"/>
    <property type="match status" value="1"/>
</dbReference>
<comment type="catalytic activity">
    <reaction evidence="5">
        <text>N,N-dimethyl-1,4-phenylenediamine + anthranilate + 2 NAD(+) = 2-(4-dimethylaminophenyl)diazenylbenzoate + 2 NADH + 2 H(+)</text>
        <dbReference type="Rhea" id="RHEA:55872"/>
        <dbReference type="ChEBI" id="CHEBI:15378"/>
        <dbReference type="ChEBI" id="CHEBI:15783"/>
        <dbReference type="ChEBI" id="CHEBI:16567"/>
        <dbReference type="ChEBI" id="CHEBI:57540"/>
        <dbReference type="ChEBI" id="CHEBI:57945"/>
        <dbReference type="ChEBI" id="CHEBI:71579"/>
        <dbReference type="EC" id="1.7.1.17"/>
    </reaction>
    <physiologicalReaction direction="right-to-left" evidence="5">
        <dbReference type="Rhea" id="RHEA:55874"/>
    </physiologicalReaction>
</comment>
<name>A0A432ZLE3_9GAMM</name>
<dbReference type="EC" id="1.7.1.17" evidence="6"/>
<evidence type="ECO:0000256" key="2">
    <source>
        <dbReference type="ARBA" id="ARBA00022643"/>
    </source>
</evidence>
<dbReference type="InterPro" id="IPR050104">
    <property type="entry name" value="FMN-dep_NADH:Q_OxRdtase_AzoR1"/>
</dbReference>
<evidence type="ECO:0000313" key="8">
    <source>
        <dbReference type="EMBL" id="RUO78845.1"/>
    </source>
</evidence>
<dbReference type="PANTHER" id="PTHR43741">
    <property type="entry name" value="FMN-DEPENDENT NADH-AZOREDUCTASE 1"/>
    <property type="match status" value="1"/>
</dbReference>
<dbReference type="Proteomes" id="UP000287996">
    <property type="component" value="Unassembled WGS sequence"/>
</dbReference>
<evidence type="ECO:0000259" key="7">
    <source>
        <dbReference type="Pfam" id="PF02525"/>
    </source>
</evidence>
<feature type="domain" description="Flavodoxin-like fold" evidence="7">
    <location>
        <begin position="1"/>
        <end position="200"/>
    </location>
</feature>
<dbReference type="AlphaFoldDB" id="A0A432ZLE3"/>
<evidence type="ECO:0000256" key="3">
    <source>
        <dbReference type="ARBA" id="ARBA00023002"/>
    </source>
</evidence>
<comment type="cofactor">
    <cofactor evidence="6">
        <name>FMN</name>
        <dbReference type="ChEBI" id="CHEBI:58210"/>
    </cofactor>
    <text evidence="6">Binds 1 FMN per subunit.</text>
</comment>
<comment type="similarity">
    <text evidence="6">Belongs to the azoreductase type 1 family.</text>
</comment>